<dbReference type="EMBL" id="RKLT01000013">
    <property type="protein sequence ID" value="MBX0297047.1"/>
    <property type="molecule type" value="Genomic_DNA"/>
</dbReference>
<dbReference type="AlphaFoldDB" id="A0AAW4PG29"/>
<reference evidence="1 2" key="1">
    <citation type="submission" date="2021-06" db="EMBL/GenBank/DDBJ databases">
        <title>Halomicroarcula sp. a new haloarchaeum isolated from saline soil.</title>
        <authorList>
            <person name="Duran-Viseras A."/>
            <person name="Sanchez-Porro C."/>
            <person name="Ventosa A."/>
        </authorList>
    </citation>
    <scope>NUCLEOTIDE SEQUENCE [LARGE SCALE GENOMIC DNA]</scope>
    <source>
        <strain evidence="1 2">F27</strain>
    </source>
</reference>
<name>A0AAW4PG29_9EURY</name>
<dbReference type="PANTHER" id="PTHR33258:SF1">
    <property type="entry name" value="TRANSPOSASE INSL FOR INSERTION SEQUENCE ELEMENT IS186A-RELATED"/>
    <property type="match status" value="1"/>
</dbReference>
<organism evidence="1 2">
    <name type="scientific">Haloarcula nitratireducens</name>
    <dbReference type="NCBI Taxonomy" id="2487749"/>
    <lineage>
        <taxon>Archaea</taxon>
        <taxon>Methanobacteriati</taxon>
        <taxon>Methanobacteriota</taxon>
        <taxon>Stenosarchaea group</taxon>
        <taxon>Halobacteria</taxon>
        <taxon>Halobacteriales</taxon>
        <taxon>Haloarculaceae</taxon>
        <taxon>Haloarcula</taxon>
    </lineage>
</organism>
<sequence length="172" mass="20107">MNTLDPRPMNLRRPDDAEEVRAECLDKTFVEDNPEETADEFVAVRIVDDDDDDYLYITTRSRNELLSVGFTTLYRFCREVETLIREFKTRYELVKFDTSNADVVKIIILYAALLSPLVTRDLLNLVTEQTDGEIIFLPERWAATFRSHVQLSFYELGEYLGYSPSTLLERLF</sequence>
<dbReference type="PANTHER" id="PTHR33258">
    <property type="entry name" value="TRANSPOSASE INSL FOR INSERTION SEQUENCE ELEMENT IS186A-RELATED"/>
    <property type="match status" value="1"/>
</dbReference>
<evidence type="ECO:0000313" key="1">
    <source>
        <dbReference type="EMBL" id="MBX0297047.1"/>
    </source>
</evidence>
<comment type="caution">
    <text evidence="1">The sequence shown here is derived from an EMBL/GenBank/DDBJ whole genome shotgun (WGS) entry which is preliminary data.</text>
</comment>
<dbReference type="Proteomes" id="UP001430455">
    <property type="component" value="Unassembled WGS sequence"/>
</dbReference>
<keyword evidence="2" id="KW-1185">Reference proteome</keyword>
<protein>
    <submittedName>
        <fullName evidence="1">Uncharacterized protein</fullName>
    </submittedName>
</protein>
<gene>
    <name evidence="1" type="ORF">EGH23_19395</name>
</gene>
<evidence type="ECO:0000313" key="2">
    <source>
        <dbReference type="Proteomes" id="UP001430455"/>
    </source>
</evidence>
<accession>A0AAW4PG29</accession>
<proteinExistence type="predicted"/>